<dbReference type="EMBL" id="JFFI01000084">
    <property type="protein sequence ID" value="KXH69438.1"/>
    <property type="molecule type" value="Genomic_DNA"/>
</dbReference>
<keyword evidence="2" id="KW-0503">Monooxygenase</keyword>
<evidence type="ECO:0000313" key="4">
    <source>
        <dbReference type="Proteomes" id="UP000070121"/>
    </source>
</evidence>
<dbReference type="OrthoDB" id="16820at2759"/>
<reference evidence="3 4" key="1">
    <citation type="submission" date="2014-02" db="EMBL/GenBank/DDBJ databases">
        <title>The genome sequence of Colletotrichum salicis CBS 607.94.</title>
        <authorList>
            <person name="Baroncelli R."/>
            <person name="Thon M.R."/>
        </authorList>
    </citation>
    <scope>NUCLEOTIDE SEQUENCE [LARGE SCALE GENOMIC DNA]</scope>
    <source>
        <strain evidence="3 4">CBS 607.94</strain>
    </source>
</reference>
<dbReference type="Proteomes" id="UP000070121">
    <property type="component" value="Unassembled WGS sequence"/>
</dbReference>
<dbReference type="InterPro" id="IPR036188">
    <property type="entry name" value="FAD/NAD-bd_sf"/>
</dbReference>
<evidence type="ECO:0008006" key="5">
    <source>
        <dbReference type="Google" id="ProtNLM"/>
    </source>
</evidence>
<protein>
    <recommendedName>
        <fullName evidence="5">FAD binding domain-containing protein</fullName>
    </recommendedName>
</protein>
<sequence length="148" mass="16526">TNTHPAEIQSSSKCIFGISNQPPNFPPGTNHHTEFSRNRSYVAISAPRNRVYWFMFVALGKTYYGSADIPRFTKHDEAALAVAHTDDQVTEDMAFGQLYDSRITSVLVALEEHVFARWHFGRIVLVGDSAHKGMTASQPHSTLYSLAN</sequence>
<evidence type="ECO:0000256" key="1">
    <source>
        <dbReference type="ARBA" id="ARBA00001974"/>
    </source>
</evidence>
<dbReference type="AlphaFoldDB" id="A0A135V9U2"/>
<organism evidence="3 4">
    <name type="scientific">Colletotrichum salicis</name>
    <dbReference type="NCBI Taxonomy" id="1209931"/>
    <lineage>
        <taxon>Eukaryota</taxon>
        <taxon>Fungi</taxon>
        <taxon>Dikarya</taxon>
        <taxon>Ascomycota</taxon>
        <taxon>Pezizomycotina</taxon>
        <taxon>Sordariomycetes</taxon>
        <taxon>Hypocreomycetidae</taxon>
        <taxon>Glomerellales</taxon>
        <taxon>Glomerellaceae</taxon>
        <taxon>Colletotrichum</taxon>
        <taxon>Colletotrichum acutatum species complex</taxon>
    </lineage>
</organism>
<dbReference type="Gene3D" id="3.50.50.60">
    <property type="entry name" value="FAD/NAD(P)-binding domain"/>
    <property type="match status" value="1"/>
</dbReference>
<dbReference type="GO" id="GO:0004497">
    <property type="term" value="F:monooxygenase activity"/>
    <property type="evidence" value="ECO:0007669"/>
    <property type="project" value="UniProtKB-KW"/>
</dbReference>
<comment type="cofactor">
    <cofactor evidence="1">
        <name>FAD</name>
        <dbReference type="ChEBI" id="CHEBI:57692"/>
    </cofactor>
</comment>
<evidence type="ECO:0000256" key="2">
    <source>
        <dbReference type="ARBA" id="ARBA00023033"/>
    </source>
</evidence>
<evidence type="ECO:0000313" key="3">
    <source>
        <dbReference type="EMBL" id="KXH69438.1"/>
    </source>
</evidence>
<name>A0A135V9U2_9PEZI</name>
<proteinExistence type="predicted"/>
<feature type="non-terminal residue" evidence="3">
    <location>
        <position position="1"/>
    </location>
</feature>
<dbReference type="PANTHER" id="PTHR47356">
    <property type="entry name" value="FAD-DEPENDENT MONOOXYGENASE ASQG-RELATED"/>
    <property type="match status" value="1"/>
</dbReference>
<dbReference type="STRING" id="1209931.A0A135V9U2"/>
<dbReference type="InterPro" id="IPR050562">
    <property type="entry name" value="FAD_mOase_fung"/>
</dbReference>
<keyword evidence="4" id="KW-1185">Reference proteome</keyword>
<dbReference type="PANTHER" id="PTHR47356:SF2">
    <property type="entry name" value="FAD-BINDING DOMAIN-CONTAINING PROTEIN-RELATED"/>
    <property type="match status" value="1"/>
</dbReference>
<accession>A0A135V9U2</accession>
<gene>
    <name evidence="3" type="ORF">CSAL01_12133</name>
</gene>
<keyword evidence="2" id="KW-0560">Oxidoreductase</keyword>
<comment type="caution">
    <text evidence="3">The sequence shown here is derived from an EMBL/GenBank/DDBJ whole genome shotgun (WGS) entry which is preliminary data.</text>
</comment>